<protein>
    <submittedName>
        <fullName evidence="1">Uncharacterized protein</fullName>
    </submittedName>
</protein>
<accession>A0AA39PRC4</accession>
<name>A0AA39PRC4_9AGAR</name>
<reference evidence="1" key="1">
    <citation type="submission" date="2023-06" db="EMBL/GenBank/DDBJ databases">
        <authorList>
            <consortium name="Lawrence Berkeley National Laboratory"/>
            <person name="Ahrendt S."/>
            <person name="Sahu N."/>
            <person name="Indic B."/>
            <person name="Wong-Bajracharya J."/>
            <person name="Merenyi Z."/>
            <person name="Ke H.-M."/>
            <person name="Monk M."/>
            <person name="Kocsube S."/>
            <person name="Drula E."/>
            <person name="Lipzen A."/>
            <person name="Balint B."/>
            <person name="Henrissat B."/>
            <person name="Andreopoulos B."/>
            <person name="Martin F.M."/>
            <person name="Harder C.B."/>
            <person name="Rigling D."/>
            <person name="Ford K.L."/>
            <person name="Foster G.D."/>
            <person name="Pangilinan J."/>
            <person name="Papanicolaou A."/>
            <person name="Barry K."/>
            <person name="LaButti K."/>
            <person name="Viragh M."/>
            <person name="Koriabine M."/>
            <person name="Yan M."/>
            <person name="Riley R."/>
            <person name="Champramary S."/>
            <person name="Plett K.L."/>
            <person name="Tsai I.J."/>
            <person name="Slot J."/>
            <person name="Sipos G."/>
            <person name="Plett J."/>
            <person name="Nagy L.G."/>
            <person name="Grigoriev I.V."/>
        </authorList>
    </citation>
    <scope>NUCLEOTIDE SEQUENCE</scope>
    <source>
        <strain evidence="1">HWK02</strain>
    </source>
</reference>
<dbReference type="Proteomes" id="UP001175228">
    <property type="component" value="Unassembled WGS sequence"/>
</dbReference>
<comment type="caution">
    <text evidence="1">The sequence shown here is derived from an EMBL/GenBank/DDBJ whole genome shotgun (WGS) entry which is preliminary data.</text>
</comment>
<organism evidence="1 2">
    <name type="scientific">Armillaria luteobubalina</name>
    <dbReference type="NCBI Taxonomy" id="153913"/>
    <lineage>
        <taxon>Eukaryota</taxon>
        <taxon>Fungi</taxon>
        <taxon>Dikarya</taxon>
        <taxon>Basidiomycota</taxon>
        <taxon>Agaricomycotina</taxon>
        <taxon>Agaricomycetes</taxon>
        <taxon>Agaricomycetidae</taxon>
        <taxon>Agaricales</taxon>
        <taxon>Marasmiineae</taxon>
        <taxon>Physalacriaceae</taxon>
        <taxon>Armillaria</taxon>
    </lineage>
</organism>
<gene>
    <name evidence="1" type="ORF">EDD18DRAFT_1420114</name>
</gene>
<evidence type="ECO:0000313" key="1">
    <source>
        <dbReference type="EMBL" id="KAK0488269.1"/>
    </source>
</evidence>
<sequence>MASRILKHDYITLNFLLEVSPTPDIITRVFVLFTPVCGDELVEWEGAFGSVGIWKEVVGCRMGDVDEAKAKGGGVGWKGGWEVIAQSTEMWDFAVCYLYFYEMGEVPSINWRGGVELRIIAISIAANLAIHFLNEIHTMKSRLEEVEEVFGRKRKESEWIGA</sequence>
<evidence type="ECO:0000313" key="2">
    <source>
        <dbReference type="Proteomes" id="UP001175228"/>
    </source>
</evidence>
<keyword evidence="2" id="KW-1185">Reference proteome</keyword>
<proteinExistence type="predicted"/>
<dbReference type="AlphaFoldDB" id="A0AA39PRC4"/>
<dbReference type="EMBL" id="JAUEPU010000039">
    <property type="protein sequence ID" value="KAK0488269.1"/>
    <property type="molecule type" value="Genomic_DNA"/>
</dbReference>